<evidence type="ECO:0000256" key="3">
    <source>
        <dbReference type="ARBA" id="ARBA00022801"/>
    </source>
</evidence>
<keyword evidence="7" id="KW-1185">Reference proteome</keyword>
<dbReference type="PRINTS" id="PR00843">
    <property type="entry name" value="GLHYDRLASE30"/>
</dbReference>
<dbReference type="SUPFAM" id="SSF51445">
    <property type="entry name" value="(Trans)glycosidases"/>
    <property type="match status" value="1"/>
</dbReference>
<dbReference type="EMBL" id="AQPN01000079">
    <property type="protein sequence ID" value="EOR94601.1"/>
    <property type="molecule type" value="Genomic_DNA"/>
</dbReference>
<dbReference type="Proteomes" id="UP000014174">
    <property type="component" value="Unassembled WGS sequence"/>
</dbReference>
<dbReference type="Gene3D" id="2.60.40.1180">
    <property type="entry name" value="Golgi alpha-mannosidase II"/>
    <property type="match status" value="1"/>
</dbReference>
<accession>R9GSB2</accession>
<keyword evidence="3 4" id="KW-0378">Hydrolase</keyword>
<protein>
    <submittedName>
        <fullName evidence="6">Glycosyl hydrolase, 30 family</fullName>
    </submittedName>
</protein>
<dbReference type="PANTHER" id="PTHR11069">
    <property type="entry name" value="GLUCOSYLCERAMIDASE"/>
    <property type="match status" value="1"/>
</dbReference>
<proteinExistence type="inferred from homology"/>
<comment type="caution">
    <text evidence="6">The sequence shown here is derived from an EMBL/GenBank/DDBJ whole genome shotgun (WGS) entry which is preliminary data.</text>
</comment>
<reference evidence="6 7" key="1">
    <citation type="journal article" date="2013" name="Genome Announc.">
        <title>Draft Genome Sequence of Arcticibacter svalbardensis Strain MN12-7T, a Member of the Family Sphingobacteriaceae Isolated from an Arctic Soil Sample.</title>
        <authorList>
            <person name="Shivaji S."/>
            <person name="Ara S."/>
            <person name="Prasad S."/>
            <person name="Manasa B.P."/>
            <person name="Begum Z."/>
            <person name="Singh A."/>
            <person name="Kumar Pinnaka A."/>
        </authorList>
    </citation>
    <scope>NUCLEOTIDE SEQUENCE [LARGE SCALE GENOMIC DNA]</scope>
    <source>
        <strain evidence="6 7">MN12-7</strain>
    </source>
</reference>
<dbReference type="InterPro" id="IPR033453">
    <property type="entry name" value="Glyco_hydro_30_TIM-barrel"/>
</dbReference>
<sequence length="454" mass="50610">MKFAYSQTDQFDLSKIKIVYVNLDSGEANPIKTQKTKYFDGTIKKNSPLIIYPNIEFQTLEGIGGAFNENGGEAISYLNAEQINGLFKNLFSAQHAGFSFCRTAIGASDFGLDAYSYSNENDDFGMSHFSINRDKKYVIPYIKNALKFNPNLFVFGSPWSPPAWMKQNNSMVETEAGAKVNTLKKIPKIYDAYSKYLAKYVLAYKENGINIKRITIQNEVDMSTKYPSCLMPPAEMVNFATAYLIPQFKKDNLNTELFGGTFRSAAQLDMYDFLSTKGADQLGGVGVQYSSSQYIQETQIKYPKVKIFHTEGNCNGGANSSTEARKRFGEVASYINSGCTAYTYWNMILNETGESGWGWKQNSLINIDRKTKSIQYNPDYNAIYLMSAIIKPGDVRIASMHKGGMISVKDKTGTIKIIVQNDEGVEKGYEIKDGAQSTKITVPANSLIAIIIGK</sequence>
<dbReference type="InterPro" id="IPR013780">
    <property type="entry name" value="Glyco_hydro_b"/>
</dbReference>
<evidence type="ECO:0000259" key="5">
    <source>
        <dbReference type="Pfam" id="PF02055"/>
    </source>
</evidence>
<keyword evidence="4" id="KW-0326">Glycosidase</keyword>
<evidence type="ECO:0000256" key="2">
    <source>
        <dbReference type="ARBA" id="ARBA00022729"/>
    </source>
</evidence>
<gene>
    <name evidence="6" type="ORF">ADIARSV_2199</name>
</gene>
<evidence type="ECO:0000256" key="1">
    <source>
        <dbReference type="ARBA" id="ARBA00005382"/>
    </source>
</evidence>
<comment type="similarity">
    <text evidence="1 4">Belongs to the glycosyl hydrolase 30 family.</text>
</comment>
<dbReference type="PATRIC" id="fig|1150600.3.peg.2173"/>
<name>R9GSB2_9SPHI</name>
<evidence type="ECO:0000313" key="6">
    <source>
        <dbReference type="EMBL" id="EOR94601.1"/>
    </source>
</evidence>
<dbReference type="STRING" id="1150600.ADIARSV_2199"/>
<organism evidence="6 7">
    <name type="scientific">Arcticibacter svalbardensis MN12-7</name>
    <dbReference type="NCBI Taxonomy" id="1150600"/>
    <lineage>
        <taxon>Bacteria</taxon>
        <taxon>Pseudomonadati</taxon>
        <taxon>Bacteroidota</taxon>
        <taxon>Sphingobacteriia</taxon>
        <taxon>Sphingobacteriales</taxon>
        <taxon>Sphingobacteriaceae</taxon>
        <taxon>Arcticibacter</taxon>
    </lineage>
</organism>
<dbReference type="eggNOG" id="COG5520">
    <property type="taxonomic scope" value="Bacteria"/>
</dbReference>
<evidence type="ECO:0000313" key="7">
    <source>
        <dbReference type="Proteomes" id="UP000014174"/>
    </source>
</evidence>
<dbReference type="AlphaFoldDB" id="R9GSB2"/>
<dbReference type="InterPro" id="IPR001139">
    <property type="entry name" value="Glyco_hydro_30"/>
</dbReference>
<keyword evidence="2" id="KW-0732">Signal</keyword>
<evidence type="ECO:0000256" key="4">
    <source>
        <dbReference type="RuleBase" id="RU361188"/>
    </source>
</evidence>
<dbReference type="Pfam" id="PF02055">
    <property type="entry name" value="Glyco_hydro_30"/>
    <property type="match status" value="1"/>
</dbReference>
<dbReference type="GO" id="GO:0004348">
    <property type="term" value="F:glucosylceramidase activity"/>
    <property type="evidence" value="ECO:0007669"/>
    <property type="project" value="InterPro"/>
</dbReference>
<dbReference type="InterPro" id="IPR017853">
    <property type="entry name" value="GH"/>
</dbReference>
<feature type="domain" description="Glycosyl hydrolase family 30 TIM-barrel" evidence="5">
    <location>
        <begin position="61"/>
        <end position="358"/>
    </location>
</feature>
<dbReference type="GO" id="GO:0006680">
    <property type="term" value="P:glucosylceramide catabolic process"/>
    <property type="evidence" value="ECO:0007669"/>
    <property type="project" value="TreeGrafter"/>
</dbReference>
<dbReference type="PANTHER" id="PTHR11069:SF23">
    <property type="entry name" value="LYSOSOMAL ACID GLUCOSYLCERAMIDASE"/>
    <property type="match status" value="1"/>
</dbReference>
<dbReference type="Gene3D" id="3.20.20.80">
    <property type="entry name" value="Glycosidases"/>
    <property type="match status" value="1"/>
</dbReference>
<dbReference type="GO" id="GO:0016020">
    <property type="term" value="C:membrane"/>
    <property type="evidence" value="ECO:0007669"/>
    <property type="project" value="GOC"/>
</dbReference>